<reference evidence="10" key="1">
    <citation type="submission" date="2025-08" db="UniProtKB">
        <authorList>
            <consortium name="RefSeq"/>
        </authorList>
    </citation>
    <scope>IDENTIFICATION</scope>
    <source>
        <tissue evidence="10">Fruit stalk</tissue>
    </source>
</reference>
<dbReference type="PROSITE" id="PS51879">
    <property type="entry name" value="RST"/>
    <property type="match status" value="1"/>
</dbReference>
<evidence type="ECO:0000259" key="8">
    <source>
        <dbReference type="PROSITE" id="PS51879"/>
    </source>
</evidence>
<name>A0A6P6B5S1_DURZI</name>
<keyword evidence="4" id="KW-0539">Nucleus</keyword>
<dbReference type="InterPro" id="IPR057823">
    <property type="entry name" value="WWE_RCD1"/>
</dbReference>
<evidence type="ECO:0000313" key="10">
    <source>
        <dbReference type="RefSeq" id="XP_022772256.1"/>
    </source>
</evidence>
<feature type="domain" description="RST" evidence="8">
    <location>
        <begin position="419"/>
        <end position="488"/>
    </location>
</feature>
<sequence length="488" mass="54093">MAQQGATKAASTKSPEGSVRITVPPLSSSSSSPKNQEKCIVGGCGVQSSTLKRVFNQNNANFGRSTVPSRLMYYRNGSWMNFSADVVETLKTCFVERKPITEASVDGAKYIFDFKKMIQTDYLTGNCRSISWTDENDECFFPKEVFSEEDFMESEYENEKDDNIICNYKTKNNNRYPKIEIEIKIDPSSSKRKREEEAEVSCTNKAAGGAPKHPLLEGGAPKWPNTKLLSEVMRDYLLVKDHFLNGIRKVDAGVRLTSIHQYKGEGHFAKARLEVFQKQIEITRAARGTTNMVFAWYGVSAKVVDSILVHGFGFLSRVPLTDLYGIGVYLSPFGLPHLSARLADSDDNGVKHLILCRVILGNVEKVEAGSKQCHPSSVDFDTGSDDPKNPKWYVVWSTNATMRVLPEFVVSFSPSGNMQGQPGQLIAVGALLSKLNRSLPPAKLQEISISFNAYKAGMMTKKDFSRRLQLVAGEKALKCAIEEINASG</sequence>
<dbReference type="InterPro" id="IPR012317">
    <property type="entry name" value="Poly(ADP-ribose)pol_cat_dom"/>
</dbReference>
<evidence type="ECO:0000256" key="1">
    <source>
        <dbReference type="ARBA" id="ARBA00004123"/>
    </source>
</evidence>
<dbReference type="PANTHER" id="PTHR32263:SF19">
    <property type="entry name" value="OS03G0230300 PROTEIN"/>
    <property type="match status" value="1"/>
</dbReference>
<dbReference type="RefSeq" id="XP_022772256.1">
    <property type="nucleotide sequence ID" value="XM_022916521.1"/>
</dbReference>
<dbReference type="InterPro" id="IPR044964">
    <property type="entry name" value="RCD1/SRO1-5"/>
</dbReference>
<dbReference type="GeneID" id="111314905"/>
<dbReference type="InterPro" id="IPR004170">
    <property type="entry name" value="WWE_dom"/>
</dbReference>
<dbReference type="InterPro" id="IPR037197">
    <property type="entry name" value="WWE_dom_sf"/>
</dbReference>
<evidence type="ECO:0000313" key="9">
    <source>
        <dbReference type="Proteomes" id="UP000515121"/>
    </source>
</evidence>
<keyword evidence="2" id="KW-0217">Developmental protein</keyword>
<dbReference type="Gene3D" id="3.90.228.10">
    <property type="match status" value="1"/>
</dbReference>
<proteinExistence type="predicted"/>
<dbReference type="GO" id="GO:0003950">
    <property type="term" value="F:NAD+ poly-ADP-ribosyltransferase activity"/>
    <property type="evidence" value="ECO:0007669"/>
    <property type="project" value="InterPro"/>
</dbReference>
<keyword evidence="3" id="KW-0346">Stress response</keyword>
<gene>
    <name evidence="10" type="primary">LOC111314905</name>
</gene>
<dbReference type="KEGG" id="dzi:111314905"/>
<dbReference type="InterPro" id="IPR022003">
    <property type="entry name" value="RST"/>
</dbReference>
<keyword evidence="9" id="KW-1185">Reference proteome</keyword>
<dbReference type="Pfam" id="PF12174">
    <property type="entry name" value="RST"/>
    <property type="match status" value="1"/>
</dbReference>
<feature type="domain" description="PARP catalytic" evidence="7">
    <location>
        <begin position="212"/>
        <end position="433"/>
    </location>
</feature>
<dbReference type="Pfam" id="PF00644">
    <property type="entry name" value="PARP"/>
    <property type="match status" value="1"/>
</dbReference>
<dbReference type="AlphaFoldDB" id="A0A6P6B5S1"/>
<dbReference type="OrthoDB" id="6133115at2759"/>
<evidence type="ECO:0000256" key="2">
    <source>
        <dbReference type="ARBA" id="ARBA00022473"/>
    </source>
</evidence>
<dbReference type="PANTHER" id="PTHR32263">
    <property type="entry name" value="INACTIVE POLY [ADP-RIBOSE] POLYMERASE SRO4-RELATED"/>
    <property type="match status" value="1"/>
</dbReference>
<evidence type="ECO:0000259" key="7">
    <source>
        <dbReference type="PROSITE" id="PS51059"/>
    </source>
</evidence>
<feature type="domain" description="WWE" evidence="6">
    <location>
        <begin position="57"/>
        <end position="132"/>
    </location>
</feature>
<dbReference type="SUPFAM" id="SSF117839">
    <property type="entry name" value="WWE domain"/>
    <property type="match status" value="1"/>
</dbReference>
<accession>A0A6P6B5S1</accession>
<protein>
    <submittedName>
        <fullName evidence="10">Probable inactive poly [ADP-ribose] polymerase SRO3</fullName>
    </submittedName>
</protein>
<feature type="region of interest" description="Disordered" evidence="5">
    <location>
        <begin position="1"/>
        <end position="36"/>
    </location>
</feature>
<dbReference type="SUPFAM" id="SSF56399">
    <property type="entry name" value="ADP-ribosylation"/>
    <property type="match status" value="1"/>
</dbReference>
<dbReference type="PROSITE" id="PS51059">
    <property type="entry name" value="PARP_CATALYTIC"/>
    <property type="match status" value="1"/>
</dbReference>
<dbReference type="Proteomes" id="UP000515121">
    <property type="component" value="Unplaced"/>
</dbReference>
<dbReference type="Pfam" id="PF23467">
    <property type="entry name" value="WWE_5"/>
    <property type="match status" value="1"/>
</dbReference>
<comment type="subcellular location">
    <subcellularLocation>
        <location evidence="1">Nucleus</location>
    </subcellularLocation>
</comment>
<feature type="compositionally biased region" description="Polar residues" evidence="5">
    <location>
        <begin position="1"/>
        <end position="15"/>
    </location>
</feature>
<evidence type="ECO:0000256" key="4">
    <source>
        <dbReference type="ARBA" id="ARBA00023242"/>
    </source>
</evidence>
<evidence type="ECO:0000259" key="6">
    <source>
        <dbReference type="PROSITE" id="PS50918"/>
    </source>
</evidence>
<dbReference type="GO" id="GO:0005634">
    <property type="term" value="C:nucleus"/>
    <property type="evidence" value="ECO:0007669"/>
    <property type="project" value="UniProtKB-SubCell"/>
</dbReference>
<evidence type="ECO:0000256" key="5">
    <source>
        <dbReference type="SAM" id="MobiDB-lite"/>
    </source>
</evidence>
<dbReference type="Gene3D" id="3.30.720.50">
    <property type="match status" value="1"/>
</dbReference>
<evidence type="ECO:0000256" key="3">
    <source>
        <dbReference type="ARBA" id="ARBA00023016"/>
    </source>
</evidence>
<organism evidence="9 10">
    <name type="scientific">Durio zibethinus</name>
    <name type="common">Durian</name>
    <dbReference type="NCBI Taxonomy" id="66656"/>
    <lineage>
        <taxon>Eukaryota</taxon>
        <taxon>Viridiplantae</taxon>
        <taxon>Streptophyta</taxon>
        <taxon>Embryophyta</taxon>
        <taxon>Tracheophyta</taxon>
        <taxon>Spermatophyta</taxon>
        <taxon>Magnoliopsida</taxon>
        <taxon>eudicotyledons</taxon>
        <taxon>Gunneridae</taxon>
        <taxon>Pentapetalae</taxon>
        <taxon>rosids</taxon>
        <taxon>malvids</taxon>
        <taxon>Malvales</taxon>
        <taxon>Malvaceae</taxon>
        <taxon>Helicteroideae</taxon>
        <taxon>Durio</taxon>
    </lineage>
</organism>
<dbReference type="PROSITE" id="PS50918">
    <property type="entry name" value="WWE"/>
    <property type="match status" value="1"/>
</dbReference>